<organism evidence="3 4">
    <name type="scientific">Thiopseudomonas denitrificans</name>
    <dbReference type="NCBI Taxonomy" id="1501432"/>
    <lineage>
        <taxon>Bacteria</taxon>
        <taxon>Pseudomonadati</taxon>
        <taxon>Pseudomonadota</taxon>
        <taxon>Gammaproteobacteria</taxon>
        <taxon>Pseudomonadales</taxon>
        <taxon>Pseudomonadaceae</taxon>
        <taxon>Thiopseudomonas</taxon>
    </lineage>
</organism>
<dbReference type="EMBL" id="SNYK01000002">
    <property type="protein sequence ID" value="TDQ39417.1"/>
    <property type="molecule type" value="Genomic_DNA"/>
</dbReference>
<name>A0A4V3D5B6_9GAMM</name>
<evidence type="ECO:0000313" key="3">
    <source>
        <dbReference type="EMBL" id="TDQ39417.1"/>
    </source>
</evidence>
<keyword evidence="4" id="KW-1185">Reference proteome</keyword>
<reference evidence="3 4" key="1">
    <citation type="submission" date="2019-03" db="EMBL/GenBank/DDBJ databases">
        <title>Genomic Encyclopedia of Type Strains, Phase IV (KMG-IV): sequencing the most valuable type-strain genomes for metagenomic binning, comparative biology and taxonomic classification.</title>
        <authorList>
            <person name="Goeker M."/>
        </authorList>
    </citation>
    <scope>NUCLEOTIDE SEQUENCE [LARGE SCALE GENOMIC DNA]</scope>
    <source>
        <strain evidence="3 4">DSM 28679</strain>
    </source>
</reference>
<dbReference type="InterPro" id="IPR059019">
    <property type="entry name" value="WHD_CapW"/>
</dbReference>
<feature type="domain" description="WYL" evidence="1">
    <location>
        <begin position="111"/>
        <end position="174"/>
    </location>
</feature>
<dbReference type="AlphaFoldDB" id="A0A4V3D5B6"/>
<comment type="caution">
    <text evidence="3">The sequence shown here is derived from an EMBL/GenBank/DDBJ whole genome shotgun (WGS) entry which is preliminary data.</text>
</comment>
<dbReference type="PANTHER" id="PTHR34580:SF3">
    <property type="entry name" value="PROTEIN PAFB"/>
    <property type="match status" value="1"/>
</dbReference>
<feature type="domain" description="DNA-binding transcriptional repressor CapW winged helix-turn-helix" evidence="2">
    <location>
        <begin position="9"/>
        <end position="85"/>
    </location>
</feature>
<sequence>MIQIPNPAYWLIELLTWWEGRVQPGQLALYWQCTRQHASKRLNEYRALHPDALAYSRALKAYLPASGFVPASITREANEYLNWLTGYSPATQQRLAAWALQLPPRHITPELMRPIVQALREGRRVDVDYGSITSADRNGRVIVPHHLVKTAARWHIRAWCEDKKQFRDFVLSRFPPALFTKHQNSAVFC</sequence>
<dbReference type="RefSeq" id="WP_166627823.1">
    <property type="nucleotide sequence ID" value="NZ_LNJZ01000009.1"/>
</dbReference>
<dbReference type="InterPro" id="IPR051534">
    <property type="entry name" value="CBASS_pafABC_assoc_protein"/>
</dbReference>
<accession>A0A4V3D5B6</accession>
<dbReference type="Proteomes" id="UP000294575">
    <property type="component" value="Unassembled WGS sequence"/>
</dbReference>
<evidence type="ECO:0000313" key="4">
    <source>
        <dbReference type="Proteomes" id="UP000294575"/>
    </source>
</evidence>
<dbReference type="PROSITE" id="PS52050">
    <property type="entry name" value="WYL"/>
    <property type="match status" value="1"/>
</dbReference>
<protein>
    <submittedName>
        <fullName evidence="3">WYL domain-containing protein</fullName>
    </submittedName>
</protein>
<evidence type="ECO:0000259" key="2">
    <source>
        <dbReference type="Pfam" id="PF26109"/>
    </source>
</evidence>
<gene>
    <name evidence="3" type="ORF">DFQ45_102109</name>
</gene>
<dbReference type="Pfam" id="PF26109">
    <property type="entry name" value="WHD_BrxR"/>
    <property type="match status" value="1"/>
</dbReference>
<dbReference type="PANTHER" id="PTHR34580">
    <property type="match status" value="1"/>
</dbReference>
<dbReference type="Pfam" id="PF13280">
    <property type="entry name" value="WYL"/>
    <property type="match status" value="1"/>
</dbReference>
<proteinExistence type="predicted"/>
<dbReference type="InterPro" id="IPR026881">
    <property type="entry name" value="WYL_dom"/>
</dbReference>
<evidence type="ECO:0000259" key="1">
    <source>
        <dbReference type="Pfam" id="PF13280"/>
    </source>
</evidence>